<gene>
    <name evidence="1" type="ORF">AVEN_143896_1</name>
</gene>
<sequence length="59" mass="7209">MPLEALEEYKYRVLNDLCGYNFRTTDETRYKDIKTQIEDLQREFVIVYVDKVPNKYDII</sequence>
<protein>
    <submittedName>
        <fullName evidence="1">Uncharacterized protein</fullName>
    </submittedName>
</protein>
<reference evidence="1 2" key="1">
    <citation type="journal article" date="2019" name="Sci. Rep.">
        <title>Orb-weaving spider Araneus ventricosus genome elucidates the spidroin gene catalogue.</title>
        <authorList>
            <person name="Kono N."/>
            <person name="Nakamura H."/>
            <person name="Ohtoshi R."/>
            <person name="Moran D.A.P."/>
            <person name="Shinohara A."/>
            <person name="Yoshida Y."/>
            <person name="Fujiwara M."/>
            <person name="Mori M."/>
            <person name="Tomita M."/>
            <person name="Arakawa K."/>
        </authorList>
    </citation>
    <scope>NUCLEOTIDE SEQUENCE [LARGE SCALE GENOMIC DNA]</scope>
</reference>
<dbReference type="AlphaFoldDB" id="A0A4Y2ULC8"/>
<organism evidence="1 2">
    <name type="scientific">Araneus ventricosus</name>
    <name type="common">Orbweaver spider</name>
    <name type="synonym">Epeira ventricosa</name>
    <dbReference type="NCBI Taxonomy" id="182803"/>
    <lineage>
        <taxon>Eukaryota</taxon>
        <taxon>Metazoa</taxon>
        <taxon>Ecdysozoa</taxon>
        <taxon>Arthropoda</taxon>
        <taxon>Chelicerata</taxon>
        <taxon>Arachnida</taxon>
        <taxon>Araneae</taxon>
        <taxon>Araneomorphae</taxon>
        <taxon>Entelegynae</taxon>
        <taxon>Araneoidea</taxon>
        <taxon>Araneidae</taxon>
        <taxon>Araneus</taxon>
    </lineage>
</organism>
<evidence type="ECO:0000313" key="2">
    <source>
        <dbReference type="Proteomes" id="UP000499080"/>
    </source>
</evidence>
<keyword evidence="2" id="KW-1185">Reference proteome</keyword>
<dbReference type="EMBL" id="BGPR01037427">
    <property type="protein sequence ID" value="GBO13004.1"/>
    <property type="molecule type" value="Genomic_DNA"/>
</dbReference>
<comment type="caution">
    <text evidence="1">The sequence shown here is derived from an EMBL/GenBank/DDBJ whole genome shotgun (WGS) entry which is preliminary data.</text>
</comment>
<evidence type="ECO:0000313" key="1">
    <source>
        <dbReference type="EMBL" id="GBO13004.1"/>
    </source>
</evidence>
<accession>A0A4Y2ULC8</accession>
<proteinExistence type="predicted"/>
<feature type="non-terminal residue" evidence="1">
    <location>
        <position position="59"/>
    </location>
</feature>
<name>A0A4Y2ULC8_ARAVE</name>
<dbReference type="Proteomes" id="UP000499080">
    <property type="component" value="Unassembled WGS sequence"/>
</dbReference>